<dbReference type="Gene3D" id="2.60.120.10">
    <property type="entry name" value="Jelly Rolls"/>
    <property type="match status" value="1"/>
</dbReference>
<dbReference type="InterPro" id="IPR011009">
    <property type="entry name" value="Kinase-like_dom_sf"/>
</dbReference>
<keyword evidence="1" id="KW-0140">cGMP</keyword>
<dbReference type="Pfam" id="PF00027">
    <property type="entry name" value="cNMP_binding"/>
    <property type="match status" value="1"/>
</dbReference>
<dbReference type="Gene3D" id="3.30.200.20">
    <property type="entry name" value="Phosphorylase Kinase, domain 1"/>
    <property type="match status" value="1"/>
</dbReference>
<protein>
    <submittedName>
        <fullName evidence="8">Serine/threonine protein kinase</fullName>
    </submittedName>
</protein>
<proteinExistence type="predicted"/>
<dbReference type="SUPFAM" id="SSF56112">
    <property type="entry name" value="Protein kinase-like (PK-like)"/>
    <property type="match status" value="1"/>
</dbReference>
<feature type="binding site" evidence="5">
    <location>
        <position position="39"/>
    </location>
    <ligand>
        <name>ATP</name>
        <dbReference type="ChEBI" id="CHEBI:30616"/>
    </ligand>
</feature>
<dbReference type="InterPro" id="IPR000595">
    <property type="entry name" value="cNMP-bd_dom"/>
</dbReference>
<dbReference type="InterPro" id="IPR045269">
    <property type="entry name" value="Atg1-like"/>
</dbReference>
<sequence length="441" mass="49272">MKQPERIGKYEIRGKLGEGTTSIVYLGYDAFSSRDVAIKLISPDVLRDKERGQQYRRLLLTEASLAGRLQHPHIVQIFDAVLDEEQSYIVMEYVPGSTLEVFCKPGDLLPIDRVVEIIFKCTRALNYAYRAGITHRDIKPANILLAQKNGGDSEAASAATSTGDIKISDFGAALISGGEQTQVSGVGSPAYMSPQQLRDQPLTQQTDIYSLGVVMYQLLTGRLPFEASSHFGMIYQICNTEPPPPSMFRADIPPGLEAVIKRAMQKELATRYQTWEEFSHDLAQSFRNTQLSAEHSSFPDSEKFETLRTLPFFAEFSDVELWEVVRFSRWREIAPRTVIMKDGEPGDFFAFLLEGELSVEKNKRHLVTLHTGECFGEMAIIQKGRHERGADVVATTTARVVTIPSQALQHSSNACRMHCYQGFLDVIAGRLADANQRLASL</sequence>
<keyword evidence="2 5" id="KW-0547">Nucleotide-binding</keyword>
<dbReference type="KEGG" id="rbu:PG1C_04020"/>
<dbReference type="PROSITE" id="PS00108">
    <property type="entry name" value="PROTEIN_KINASE_ST"/>
    <property type="match status" value="1"/>
</dbReference>
<evidence type="ECO:0000256" key="3">
    <source>
        <dbReference type="ARBA" id="ARBA00022840"/>
    </source>
</evidence>
<dbReference type="SMART" id="SM00220">
    <property type="entry name" value="S_TKc"/>
    <property type="match status" value="1"/>
</dbReference>
<keyword evidence="8" id="KW-0723">Serine/threonine-protein kinase</keyword>
<dbReference type="CDD" id="cd14014">
    <property type="entry name" value="STKc_PknB_like"/>
    <property type="match status" value="1"/>
</dbReference>
<dbReference type="InterPro" id="IPR018490">
    <property type="entry name" value="cNMP-bd_dom_sf"/>
</dbReference>
<dbReference type="PROSITE" id="PS50011">
    <property type="entry name" value="PROTEIN_KINASE_DOM"/>
    <property type="match status" value="1"/>
</dbReference>
<dbReference type="PROSITE" id="PS00107">
    <property type="entry name" value="PROTEIN_KINASE_ATP"/>
    <property type="match status" value="1"/>
</dbReference>
<keyword evidence="9" id="KW-1185">Reference proteome</keyword>
<dbReference type="SUPFAM" id="SSF51206">
    <property type="entry name" value="cAMP-binding domain-like"/>
    <property type="match status" value="1"/>
</dbReference>
<dbReference type="Gene3D" id="1.10.510.10">
    <property type="entry name" value="Transferase(Phosphotransferase) domain 1"/>
    <property type="match status" value="1"/>
</dbReference>
<dbReference type="EMBL" id="CP010554">
    <property type="protein sequence ID" value="AJP47860.1"/>
    <property type="molecule type" value="Genomic_DNA"/>
</dbReference>
<dbReference type="STRING" id="1565605.PG1C_04020"/>
<name>A0A0C5J7D3_9PROT</name>
<evidence type="ECO:0000256" key="5">
    <source>
        <dbReference type="PROSITE-ProRule" id="PRU10141"/>
    </source>
</evidence>
<dbReference type="GO" id="GO:0005524">
    <property type="term" value="F:ATP binding"/>
    <property type="evidence" value="ECO:0007669"/>
    <property type="project" value="UniProtKB-UniRule"/>
</dbReference>
<keyword evidence="3 5" id="KW-0067">ATP-binding</keyword>
<dbReference type="InterPro" id="IPR008271">
    <property type="entry name" value="Ser/Thr_kinase_AS"/>
</dbReference>
<dbReference type="PANTHER" id="PTHR24348:SF68">
    <property type="entry name" value="SERINE_THREONINE-PROTEIN KINASE ATG1C"/>
    <property type="match status" value="1"/>
</dbReference>
<dbReference type="PROSITE" id="PS50042">
    <property type="entry name" value="CNMP_BINDING_3"/>
    <property type="match status" value="1"/>
</dbReference>
<evidence type="ECO:0000256" key="2">
    <source>
        <dbReference type="ARBA" id="ARBA00022741"/>
    </source>
</evidence>
<dbReference type="InterPro" id="IPR000719">
    <property type="entry name" value="Prot_kinase_dom"/>
</dbReference>
<dbReference type="CDD" id="cd00038">
    <property type="entry name" value="CAP_ED"/>
    <property type="match status" value="1"/>
</dbReference>
<dbReference type="InterPro" id="IPR014710">
    <property type="entry name" value="RmlC-like_jellyroll"/>
</dbReference>
<dbReference type="SMART" id="SM00100">
    <property type="entry name" value="cNMP"/>
    <property type="match status" value="1"/>
</dbReference>
<accession>A0A0C5J7D3</accession>
<dbReference type="AlphaFoldDB" id="A0A0C5J7D3"/>
<keyword evidence="8" id="KW-0418">Kinase</keyword>
<dbReference type="InterPro" id="IPR017441">
    <property type="entry name" value="Protein_kinase_ATP_BS"/>
</dbReference>
<dbReference type="PANTHER" id="PTHR24348">
    <property type="entry name" value="SERINE/THREONINE-PROTEIN KINASE UNC-51-RELATED"/>
    <property type="match status" value="1"/>
</dbReference>
<evidence type="ECO:0000313" key="9">
    <source>
        <dbReference type="Proteomes" id="UP000061603"/>
    </source>
</evidence>
<evidence type="ECO:0000259" key="6">
    <source>
        <dbReference type="PROSITE" id="PS50011"/>
    </source>
</evidence>
<keyword evidence="8" id="KW-0808">Transferase</keyword>
<gene>
    <name evidence="8" type="ORF">PG1C_04020</name>
</gene>
<reference evidence="8 9" key="1">
    <citation type="journal article" date="2015" name="Genome Announc.">
        <title>Complete Genome Sequence of a Novel Bacterium within the Family Rhodocyclaceae That Degrades Polycyclic Aromatic Hydrocarbons.</title>
        <authorList>
            <person name="Singleton D.R."/>
            <person name="Dickey A.N."/>
            <person name="Scholl E.H."/>
            <person name="Wright F.A."/>
            <person name="Aitken M.D."/>
        </authorList>
    </citation>
    <scope>NUCLEOTIDE SEQUENCE [LARGE SCALE GENOMIC DNA]</scope>
    <source>
        <strain evidence="9">PG1-Ca6</strain>
    </source>
</reference>
<evidence type="ECO:0000259" key="7">
    <source>
        <dbReference type="PROSITE" id="PS50042"/>
    </source>
</evidence>
<dbReference type="HOGENOM" id="CLU_042510_0_0_4"/>
<dbReference type="GO" id="GO:0030553">
    <property type="term" value="F:cGMP binding"/>
    <property type="evidence" value="ECO:0007669"/>
    <property type="project" value="UniProtKB-KW"/>
</dbReference>
<dbReference type="Proteomes" id="UP000061603">
    <property type="component" value="Chromosome"/>
</dbReference>
<dbReference type="Pfam" id="PF00069">
    <property type="entry name" value="Pkinase"/>
    <property type="match status" value="1"/>
</dbReference>
<feature type="domain" description="Protein kinase" evidence="6">
    <location>
        <begin position="10"/>
        <end position="283"/>
    </location>
</feature>
<evidence type="ECO:0000256" key="1">
    <source>
        <dbReference type="ARBA" id="ARBA00022535"/>
    </source>
</evidence>
<evidence type="ECO:0000256" key="4">
    <source>
        <dbReference type="ARBA" id="ARBA00022992"/>
    </source>
</evidence>
<dbReference type="PATRIC" id="fig|1565605.3.peg.845"/>
<dbReference type="GO" id="GO:0004674">
    <property type="term" value="F:protein serine/threonine kinase activity"/>
    <property type="evidence" value="ECO:0007669"/>
    <property type="project" value="UniProtKB-KW"/>
</dbReference>
<keyword evidence="4" id="KW-0142">cGMP-binding</keyword>
<organism evidence="8 9">
    <name type="scientific">Rugosibacter aromaticivorans</name>
    <dbReference type="NCBI Taxonomy" id="1565605"/>
    <lineage>
        <taxon>Bacteria</taxon>
        <taxon>Pseudomonadati</taxon>
        <taxon>Pseudomonadota</taxon>
        <taxon>Betaproteobacteria</taxon>
        <taxon>Nitrosomonadales</taxon>
        <taxon>Sterolibacteriaceae</taxon>
        <taxon>Rugosibacter</taxon>
    </lineage>
</organism>
<dbReference type="RefSeq" id="WP_202636140.1">
    <property type="nucleotide sequence ID" value="NZ_CP010554.1"/>
</dbReference>
<feature type="domain" description="Cyclic nucleotide-binding" evidence="7">
    <location>
        <begin position="312"/>
        <end position="410"/>
    </location>
</feature>
<dbReference type="GO" id="GO:0005737">
    <property type="term" value="C:cytoplasm"/>
    <property type="evidence" value="ECO:0007669"/>
    <property type="project" value="TreeGrafter"/>
</dbReference>
<evidence type="ECO:0000313" key="8">
    <source>
        <dbReference type="EMBL" id="AJP47860.1"/>
    </source>
</evidence>